<feature type="transmembrane region" description="Helical" evidence="15">
    <location>
        <begin position="338"/>
        <end position="358"/>
    </location>
</feature>
<evidence type="ECO:0000259" key="16">
    <source>
        <dbReference type="PROSITE" id="PS51002"/>
    </source>
</evidence>
<organism evidence="18 19">
    <name type="scientific">Pseudomonas oryzihabitans</name>
    <dbReference type="NCBI Taxonomy" id="47885"/>
    <lineage>
        <taxon>Bacteria</taxon>
        <taxon>Pseudomonadati</taxon>
        <taxon>Pseudomonadota</taxon>
        <taxon>Gammaproteobacteria</taxon>
        <taxon>Pseudomonadales</taxon>
        <taxon>Pseudomonadaceae</taxon>
        <taxon>Pseudomonas</taxon>
    </lineage>
</organism>
<evidence type="ECO:0000256" key="2">
    <source>
        <dbReference type="ARBA" id="ARBA00004141"/>
    </source>
</evidence>
<keyword evidence="5 14" id="KW-0813">Transport</keyword>
<gene>
    <name evidence="18" type="ORF">APT59_16465</name>
</gene>
<feature type="transmembrane region" description="Helical" evidence="15">
    <location>
        <begin position="80"/>
        <end position="102"/>
    </location>
</feature>
<keyword evidence="7 14" id="KW-0679">Respiratory chain</keyword>
<feature type="transmembrane region" description="Helical" evidence="15">
    <location>
        <begin position="364"/>
        <end position="383"/>
    </location>
</feature>
<dbReference type="CDD" id="cd00284">
    <property type="entry name" value="Cytochrome_b_N"/>
    <property type="match status" value="1"/>
</dbReference>
<dbReference type="EMBL" id="CP013987">
    <property type="protein sequence ID" value="ALZ85717.1"/>
    <property type="molecule type" value="Genomic_DNA"/>
</dbReference>
<feature type="domain" description="Cytochrome b/b6 N-terminal region profile" evidence="16">
    <location>
        <begin position="5"/>
        <end position="217"/>
    </location>
</feature>
<feature type="domain" description="Cytochrome b/b6 C-terminal region profile" evidence="17">
    <location>
        <begin position="221"/>
        <end position="394"/>
    </location>
</feature>
<dbReference type="SUPFAM" id="SSF81648">
    <property type="entry name" value="a domain/subunit of cytochrome bc1 complex (Ubiquinol-cytochrome c reductase)"/>
    <property type="match status" value="1"/>
</dbReference>
<evidence type="ECO:0000313" key="18">
    <source>
        <dbReference type="EMBL" id="ALZ85717.1"/>
    </source>
</evidence>
<keyword evidence="13 15" id="KW-0472">Membrane</keyword>
<comment type="subcellular location">
    <subcellularLocation>
        <location evidence="2">Membrane</location>
        <topology evidence="2">Multi-pass membrane protein</topology>
    </subcellularLocation>
</comment>
<feature type="transmembrane region" description="Helical" evidence="15">
    <location>
        <begin position="240"/>
        <end position="257"/>
    </location>
</feature>
<evidence type="ECO:0000313" key="19">
    <source>
        <dbReference type="Proteomes" id="UP000064137"/>
    </source>
</evidence>
<dbReference type="GO" id="GO:0046872">
    <property type="term" value="F:metal ion binding"/>
    <property type="evidence" value="ECO:0007669"/>
    <property type="project" value="UniProtKB-KW"/>
</dbReference>
<dbReference type="PROSITE" id="PS51002">
    <property type="entry name" value="CYTB_NTER"/>
    <property type="match status" value="1"/>
</dbReference>
<dbReference type="Pfam" id="PF00032">
    <property type="entry name" value="Cytochrom_B_C"/>
    <property type="match status" value="1"/>
</dbReference>
<feature type="transmembrane region" description="Helical" evidence="15">
    <location>
        <begin position="34"/>
        <end position="60"/>
    </location>
</feature>
<evidence type="ECO:0000256" key="9">
    <source>
        <dbReference type="ARBA" id="ARBA00022723"/>
    </source>
</evidence>
<evidence type="ECO:0000259" key="17">
    <source>
        <dbReference type="PROSITE" id="PS51003"/>
    </source>
</evidence>
<dbReference type="GO" id="GO:0009055">
    <property type="term" value="F:electron transfer activity"/>
    <property type="evidence" value="ECO:0007669"/>
    <property type="project" value="InterPro"/>
</dbReference>
<dbReference type="Proteomes" id="UP000064137">
    <property type="component" value="Chromosome"/>
</dbReference>
<evidence type="ECO:0000256" key="11">
    <source>
        <dbReference type="ARBA" id="ARBA00022989"/>
    </source>
</evidence>
<dbReference type="InterPro" id="IPR048259">
    <property type="entry name" value="Cytochrome_b_N_euk/bac"/>
</dbReference>
<evidence type="ECO:0000256" key="13">
    <source>
        <dbReference type="ARBA" id="ARBA00023136"/>
    </source>
</evidence>
<evidence type="ECO:0000256" key="1">
    <source>
        <dbReference type="ARBA" id="ARBA00002444"/>
    </source>
</evidence>
<feature type="transmembrane region" description="Helical" evidence="15">
    <location>
        <begin position="302"/>
        <end position="318"/>
    </location>
</feature>
<dbReference type="PROSITE" id="PS51003">
    <property type="entry name" value="CYTB_CTER"/>
    <property type="match status" value="1"/>
</dbReference>
<protein>
    <recommendedName>
        <fullName evidence="4 14">Cytochrome b</fullName>
    </recommendedName>
</protein>
<dbReference type="RefSeq" id="WP_059315840.1">
    <property type="nucleotide sequence ID" value="NZ_CP013987.1"/>
</dbReference>
<dbReference type="InterPro" id="IPR027387">
    <property type="entry name" value="Cytb/b6-like_sf"/>
</dbReference>
<dbReference type="GO" id="GO:0016491">
    <property type="term" value="F:oxidoreductase activity"/>
    <property type="evidence" value="ECO:0007669"/>
    <property type="project" value="InterPro"/>
</dbReference>
<dbReference type="Pfam" id="PF00033">
    <property type="entry name" value="Cytochrome_B"/>
    <property type="match status" value="1"/>
</dbReference>
<evidence type="ECO:0000256" key="10">
    <source>
        <dbReference type="ARBA" id="ARBA00022982"/>
    </source>
</evidence>
<keyword evidence="10 14" id="KW-0249">Electron transport</keyword>
<evidence type="ECO:0000256" key="8">
    <source>
        <dbReference type="ARBA" id="ARBA00022692"/>
    </source>
</evidence>
<accession>A0A0U4WCI9</accession>
<keyword evidence="8 14" id="KW-0812">Transmembrane</keyword>
<proteinExistence type="inferred from homology"/>
<evidence type="ECO:0000256" key="14">
    <source>
        <dbReference type="RuleBase" id="RU003385"/>
    </source>
</evidence>
<dbReference type="KEGG" id="por:APT59_16465"/>
<name>A0A0U4WCI9_9PSED</name>
<evidence type="ECO:0000256" key="5">
    <source>
        <dbReference type="ARBA" id="ARBA00022448"/>
    </source>
</evidence>
<dbReference type="PANTHER" id="PTHR19271:SF16">
    <property type="entry name" value="CYTOCHROME B"/>
    <property type="match status" value="1"/>
</dbReference>
<feature type="transmembrane region" description="Helical" evidence="15">
    <location>
        <begin position="187"/>
        <end position="208"/>
    </location>
</feature>
<evidence type="ECO:0000256" key="6">
    <source>
        <dbReference type="ARBA" id="ARBA00022617"/>
    </source>
</evidence>
<dbReference type="PANTHER" id="PTHR19271">
    <property type="entry name" value="CYTOCHROME B"/>
    <property type="match status" value="1"/>
</dbReference>
<dbReference type="InterPro" id="IPR036150">
    <property type="entry name" value="Cyt_b/b6_C_sf"/>
</dbReference>
<comment type="similarity">
    <text evidence="14">Belongs to the cytochrome b family.</text>
</comment>
<evidence type="ECO:0000256" key="3">
    <source>
        <dbReference type="ARBA" id="ARBA00011649"/>
    </source>
</evidence>
<sequence length="397" mass="43690">MNDNEPGWLERRLPIGAFWRRHISEYRVPRNLNVFYLFGSLLVFILALQVLTGLWLLFGYEPTVKGAFASVQLFMREVPFGWLIRYLHAVGASALFVCLYLHMLRGLLYGSYRAPRELVWTFGVLLYVLLLAQAFFGYLLPWGQLSYWGAQVSLSAVEALPVVGPPLADLLRGGVVLSDATLRRFQALHVVGLPLLIVMLVTLHIVALRQTGSNSPEGDDRDLRGAAGVPFHPYLTLKDLCGLAVFLLVFLGVVLLAPDLGGLVLEPANQQPADPLVTPAHIAPPWYLAAFYALLRAVPSKAGGLGLAALAIALLFVLPWLDRSAVRSVRRKAWPARLGLYVACLAFATLGVLGVAALTDERLLLARLAAGLYFASLLGMPWYSRLGRPRTPPEFRS</sequence>
<comment type="cofactor">
    <cofactor evidence="14">
        <name>heme b</name>
        <dbReference type="ChEBI" id="CHEBI:60344"/>
    </cofactor>
    <text evidence="14">Binds 2 heme groups non-covalently.</text>
</comment>
<dbReference type="AlphaFoldDB" id="A0A0U4WCI9"/>
<dbReference type="FunFam" id="1.20.810.10:FF:000004">
    <property type="entry name" value="Cytochrome b"/>
    <property type="match status" value="1"/>
</dbReference>
<dbReference type="GO" id="GO:0016020">
    <property type="term" value="C:membrane"/>
    <property type="evidence" value="ECO:0007669"/>
    <property type="project" value="UniProtKB-SubCell"/>
</dbReference>
<feature type="transmembrane region" description="Helical" evidence="15">
    <location>
        <begin position="118"/>
        <end position="140"/>
    </location>
</feature>
<reference evidence="18 19" key="1">
    <citation type="submission" date="2016-01" db="EMBL/GenBank/DDBJ databases">
        <title>Annotation of Pseudomonas oryzihabitans USDA-ARS-USMARC-56511.</title>
        <authorList>
            <person name="Harhay G.P."/>
            <person name="Harhay D.M."/>
            <person name="Smith T.P.L."/>
            <person name="Bono J.L."/>
            <person name="Heaton M.P."/>
            <person name="Clawson M.L."/>
            <person name="Chitko-Mckown C.G."/>
            <person name="Capik S.F."/>
            <person name="DeDonder K.D."/>
            <person name="Apley M.D."/>
            <person name="Lubbers B.V."/>
            <person name="White B.J."/>
            <person name="Larson R.L."/>
        </authorList>
    </citation>
    <scope>NUCLEOTIDE SEQUENCE [LARGE SCALE GENOMIC DNA]</scope>
    <source>
        <strain evidence="18 19">USDA-ARS-USMARC-56511</strain>
    </source>
</reference>
<keyword evidence="12" id="KW-0408">Iron</keyword>
<keyword evidence="11 15" id="KW-1133">Transmembrane helix</keyword>
<dbReference type="InterPro" id="IPR005797">
    <property type="entry name" value="Cyt_b/b6_N"/>
</dbReference>
<keyword evidence="6 14" id="KW-0349">Heme</keyword>
<evidence type="ECO:0000256" key="4">
    <source>
        <dbReference type="ARBA" id="ARBA00013531"/>
    </source>
</evidence>
<dbReference type="InterPro" id="IPR016174">
    <property type="entry name" value="Di-haem_cyt_TM"/>
</dbReference>
<evidence type="ECO:0000256" key="7">
    <source>
        <dbReference type="ARBA" id="ARBA00022660"/>
    </source>
</evidence>
<dbReference type="InterPro" id="IPR005798">
    <property type="entry name" value="Cyt_b/b6_C"/>
</dbReference>
<comment type="function">
    <text evidence="1 14">Component of the ubiquinol-cytochrome c reductase complex (complex III or cytochrome b-c1 complex), which is a respiratory chain that generates an electrochemical potential coupled to ATP synthesis.</text>
</comment>
<comment type="subunit">
    <text evidence="3 14">The main subunits of complex b-c1 are: cytochrome b, cytochrome c1 and the Rieske protein.</text>
</comment>
<dbReference type="Gene3D" id="1.20.810.10">
    <property type="entry name" value="Cytochrome Bc1 Complex, Chain C"/>
    <property type="match status" value="1"/>
</dbReference>
<dbReference type="GO" id="GO:0022904">
    <property type="term" value="P:respiratory electron transport chain"/>
    <property type="evidence" value="ECO:0007669"/>
    <property type="project" value="InterPro"/>
</dbReference>
<dbReference type="SUPFAM" id="SSF81342">
    <property type="entry name" value="Transmembrane di-heme cytochromes"/>
    <property type="match status" value="1"/>
</dbReference>
<keyword evidence="9" id="KW-0479">Metal-binding</keyword>
<evidence type="ECO:0000256" key="15">
    <source>
        <dbReference type="SAM" id="Phobius"/>
    </source>
</evidence>
<evidence type="ECO:0000256" key="12">
    <source>
        <dbReference type="ARBA" id="ARBA00023004"/>
    </source>
</evidence>